<evidence type="ECO:0000256" key="2">
    <source>
        <dbReference type="ARBA" id="ARBA00006434"/>
    </source>
</evidence>
<comment type="similarity">
    <text evidence="2 13">Belongs to the sodium:solute symporter (SSF) (TC 2.A.21) family.</text>
</comment>
<organism evidence="15 16">
    <name type="scientific">Salimicrobium flavidum</name>
    <dbReference type="NCBI Taxonomy" id="570947"/>
    <lineage>
        <taxon>Bacteria</taxon>
        <taxon>Bacillati</taxon>
        <taxon>Bacillota</taxon>
        <taxon>Bacilli</taxon>
        <taxon>Bacillales</taxon>
        <taxon>Bacillaceae</taxon>
        <taxon>Salimicrobium</taxon>
    </lineage>
</organism>
<dbReference type="PANTHER" id="PTHR45897:SF4">
    <property type="entry name" value="HIGH-AFFINITY CHOLINE TRANSPORTER 1"/>
    <property type="match status" value="1"/>
</dbReference>
<name>A0A1N7IZC0_9BACI</name>
<feature type="transmembrane region" description="Helical" evidence="14">
    <location>
        <begin position="190"/>
        <end position="212"/>
    </location>
</feature>
<proteinExistence type="inferred from homology"/>
<dbReference type="EMBL" id="FTOC01000003">
    <property type="protein sequence ID" value="SIS42394.1"/>
    <property type="molecule type" value="Genomic_DNA"/>
</dbReference>
<evidence type="ECO:0000256" key="14">
    <source>
        <dbReference type="SAM" id="Phobius"/>
    </source>
</evidence>
<evidence type="ECO:0000256" key="12">
    <source>
        <dbReference type="ARBA" id="ARBA00023201"/>
    </source>
</evidence>
<keyword evidence="4 14" id="KW-0812">Transmembrane</keyword>
<keyword evidence="11" id="KW-0325">Glycoprotein</keyword>
<dbReference type="GO" id="GO:0005307">
    <property type="term" value="F:choline:sodium symporter activity"/>
    <property type="evidence" value="ECO:0007669"/>
    <property type="project" value="TreeGrafter"/>
</dbReference>
<feature type="transmembrane region" description="Helical" evidence="14">
    <location>
        <begin position="224"/>
        <end position="242"/>
    </location>
</feature>
<dbReference type="OrthoDB" id="9789704at2"/>
<feature type="transmembrane region" description="Helical" evidence="14">
    <location>
        <begin position="118"/>
        <end position="138"/>
    </location>
</feature>
<feature type="transmembrane region" description="Helical" evidence="14">
    <location>
        <begin position="47"/>
        <end position="65"/>
    </location>
</feature>
<feature type="transmembrane region" description="Helical" evidence="14">
    <location>
        <begin position="314"/>
        <end position="338"/>
    </location>
</feature>
<dbReference type="Pfam" id="PF00474">
    <property type="entry name" value="SSF"/>
    <property type="match status" value="1"/>
</dbReference>
<feature type="transmembrane region" description="Helical" evidence="14">
    <location>
        <begin position="508"/>
        <end position="528"/>
    </location>
</feature>
<evidence type="ECO:0000313" key="15">
    <source>
        <dbReference type="EMBL" id="SIS42394.1"/>
    </source>
</evidence>
<feature type="transmembrane region" description="Helical" evidence="14">
    <location>
        <begin position="444"/>
        <end position="465"/>
    </location>
</feature>
<keyword evidence="8" id="KW-0915">Sodium</keyword>
<dbReference type="PROSITE" id="PS50283">
    <property type="entry name" value="NA_SOLUT_SYMP_3"/>
    <property type="match status" value="1"/>
</dbReference>
<keyword evidence="16" id="KW-1185">Reference proteome</keyword>
<evidence type="ECO:0000256" key="1">
    <source>
        <dbReference type="ARBA" id="ARBA00004141"/>
    </source>
</evidence>
<keyword evidence="10 14" id="KW-0472">Membrane</keyword>
<evidence type="ECO:0000256" key="11">
    <source>
        <dbReference type="ARBA" id="ARBA00023180"/>
    </source>
</evidence>
<dbReference type="STRING" id="570947.SAMN05421687_10333"/>
<evidence type="ECO:0000256" key="6">
    <source>
        <dbReference type="ARBA" id="ARBA00022979"/>
    </source>
</evidence>
<dbReference type="InterPro" id="IPR052244">
    <property type="entry name" value="Choline_transporter"/>
</dbReference>
<dbReference type="Gene3D" id="1.20.1730.10">
    <property type="entry name" value="Sodium/glucose cotransporter"/>
    <property type="match status" value="1"/>
</dbReference>
<evidence type="ECO:0000256" key="13">
    <source>
        <dbReference type="RuleBase" id="RU362091"/>
    </source>
</evidence>
<feature type="transmembrane region" description="Helical" evidence="14">
    <location>
        <begin position="284"/>
        <end position="302"/>
    </location>
</feature>
<keyword evidence="5" id="KW-0769">Symport</keyword>
<sequence>MQPQPSATPDRKQDNKNKNYEKAGLLGFIGLLLVVAVYVAFTGNDVNWGALVFMFISYAIIFYIGSVTAGKKSDSASDMMVAGRSMPLWVAMFTMTATWVGGGYIAGTAETTFASGVVWAQAPWGYGLSLIIGGIFYARKMRRYEFTTMLDPLEVRFGKKVAGVLYLPALLGELFWSAAILVALGTTFGLILGLDFTTSIIISAIIAVAYTFVGGMWSVALTDVAQIIMIIIGMFLVVPFALSEVGGLGQAWGAYKEGMAGFTNLLPPLDGWNHPDWGNYYWNWWDYALLLIFGGIPWQVYFQRVLSAKNEKTAMWLSIAAGFLCIILAVPAVMIGVAGFSADWASYGIEGPGAASEILAYVVNYMSPYLVAIVALGAIAAAVMSSMDSSILSASSMAAWNIYRPLVKPKANGRDIKRTIRVSIILIGLAATIVALNIDSVYTLWYLCADLVYCMLFPQLTTALFDKKANTYGAIAGLSVSLFLRLGGGEPALGLPAFLPYPMIEDGVVLFPFRTLAMVSGLLTIIVVSRLTQKSCPPQPLRKLKTEMQDE</sequence>
<dbReference type="Proteomes" id="UP000187608">
    <property type="component" value="Unassembled WGS sequence"/>
</dbReference>
<feature type="transmembrane region" description="Helical" evidence="14">
    <location>
        <begin position="358"/>
        <end position="383"/>
    </location>
</feature>
<dbReference type="InterPro" id="IPR038377">
    <property type="entry name" value="Na/Glc_symporter_sf"/>
</dbReference>
<feature type="transmembrane region" description="Helical" evidence="14">
    <location>
        <begin position="164"/>
        <end position="184"/>
    </location>
</feature>
<dbReference type="RefSeq" id="WP_076557490.1">
    <property type="nucleotide sequence ID" value="NZ_FTOC01000003.1"/>
</dbReference>
<comment type="subcellular location">
    <subcellularLocation>
        <location evidence="1">Membrane</location>
        <topology evidence="1">Multi-pass membrane protein</topology>
    </subcellularLocation>
</comment>
<feature type="transmembrane region" description="Helical" evidence="14">
    <location>
        <begin position="420"/>
        <end position="438"/>
    </location>
</feature>
<evidence type="ECO:0000256" key="3">
    <source>
        <dbReference type="ARBA" id="ARBA00022448"/>
    </source>
</evidence>
<dbReference type="AlphaFoldDB" id="A0A1N7IZC0"/>
<keyword evidence="7 14" id="KW-1133">Transmembrane helix</keyword>
<feature type="transmembrane region" description="Helical" evidence="14">
    <location>
        <begin position="472"/>
        <end position="488"/>
    </location>
</feature>
<dbReference type="CDD" id="cd11474">
    <property type="entry name" value="SLC5sbd_CHT"/>
    <property type="match status" value="1"/>
</dbReference>
<dbReference type="InterPro" id="IPR001734">
    <property type="entry name" value="Na/solute_symporter"/>
</dbReference>
<keyword evidence="12" id="KW-0739">Sodium transport</keyword>
<accession>A0A1N7IZC0</accession>
<evidence type="ECO:0000256" key="8">
    <source>
        <dbReference type="ARBA" id="ARBA00023053"/>
    </source>
</evidence>
<keyword evidence="9" id="KW-0406">Ion transport</keyword>
<dbReference type="GO" id="GO:0005886">
    <property type="term" value="C:plasma membrane"/>
    <property type="evidence" value="ECO:0007669"/>
    <property type="project" value="TreeGrafter"/>
</dbReference>
<gene>
    <name evidence="15" type="ORF">SAMN05421687_10333</name>
</gene>
<keyword evidence="3" id="KW-0813">Transport</keyword>
<evidence type="ECO:0000256" key="9">
    <source>
        <dbReference type="ARBA" id="ARBA00023065"/>
    </source>
</evidence>
<feature type="transmembrane region" description="Helical" evidence="14">
    <location>
        <begin position="20"/>
        <end position="41"/>
    </location>
</feature>
<evidence type="ECO:0000256" key="5">
    <source>
        <dbReference type="ARBA" id="ARBA00022847"/>
    </source>
</evidence>
<dbReference type="PANTHER" id="PTHR45897">
    <property type="entry name" value="HIGH-AFFINITY CHOLINE TRANSPORTER 1"/>
    <property type="match status" value="1"/>
</dbReference>
<evidence type="ECO:0000256" key="10">
    <source>
        <dbReference type="ARBA" id="ARBA00023136"/>
    </source>
</evidence>
<feature type="transmembrane region" description="Helical" evidence="14">
    <location>
        <begin position="86"/>
        <end position="106"/>
    </location>
</feature>
<evidence type="ECO:0000313" key="16">
    <source>
        <dbReference type="Proteomes" id="UP000187608"/>
    </source>
</evidence>
<evidence type="ECO:0000256" key="7">
    <source>
        <dbReference type="ARBA" id="ARBA00022989"/>
    </source>
</evidence>
<dbReference type="GO" id="GO:0008292">
    <property type="term" value="P:acetylcholine biosynthetic process"/>
    <property type="evidence" value="ECO:0007669"/>
    <property type="project" value="TreeGrafter"/>
</dbReference>
<evidence type="ECO:0000256" key="4">
    <source>
        <dbReference type="ARBA" id="ARBA00022692"/>
    </source>
</evidence>
<reference evidence="16" key="1">
    <citation type="submission" date="2017-01" db="EMBL/GenBank/DDBJ databases">
        <authorList>
            <person name="Varghese N."/>
            <person name="Submissions S."/>
        </authorList>
    </citation>
    <scope>NUCLEOTIDE SEQUENCE [LARGE SCALE GENOMIC DNA]</scope>
    <source>
        <strain evidence="16">DSM 23127</strain>
    </source>
</reference>
<protein>
    <submittedName>
        <fullName evidence="15">Solute carrier family 5 (High affinity choline transporter), member 7</fullName>
    </submittedName>
</protein>
<keyword evidence="6" id="KW-0530">Neurotransmitter biosynthesis</keyword>